<proteinExistence type="predicted"/>
<evidence type="ECO:0000313" key="3">
    <source>
        <dbReference type="Proteomes" id="UP001066276"/>
    </source>
</evidence>
<feature type="region of interest" description="Disordered" evidence="1">
    <location>
        <begin position="34"/>
        <end position="196"/>
    </location>
</feature>
<protein>
    <submittedName>
        <fullName evidence="2">Uncharacterized protein</fullName>
    </submittedName>
</protein>
<accession>A0AAV7QAW1</accession>
<name>A0AAV7QAW1_PLEWA</name>
<feature type="compositionally biased region" description="Basic and acidic residues" evidence="1">
    <location>
        <begin position="105"/>
        <end position="114"/>
    </location>
</feature>
<organism evidence="2 3">
    <name type="scientific">Pleurodeles waltl</name>
    <name type="common">Iberian ribbed newt</name>
    <dbReference type="NCBI Taxonomy" id="8319"/>
    <lineage>
        <taxon>Eukaryota</taxon>
        <taxon>Metazoa</taxon>
        <taxon>Chordata</taxon>
        <taxon>Craniata</taxon>
        <taxon>Vertebrata</taxon>
        <taxon>Euteleostomi</taxon>
        <taxon>Amphibia</taxon>
        <taxon>Batrachia</taxon>
        <taxon>Caudata</taxon>
        <taxon>Salamandroidea</taxon>
        <taxon>Salamandridae</taxon>
        <taxon>Pleurodelinae</taxon>
        <taxon>Pleurodeles</taxon>
    </lineage>
</organism>
<sequence>MCTKLRYPRGCDGLAGTRPHTPPTCAVTACGVPEHHGISTNERGATGTTQEDGKIRRSASGLNGKKESGVKADQGEEERDGGTRDQEDTEARTPDRRIWGTGGKFLRDRRNKDDEDHEGDWNNAATWEAERNNPPRFWRSVADPGVSGKGGRVVQTQRTKGGRVVQTQRNKGGWVEQTQENKGGGEEEKGSEKPME</sequence>
<dbReference type="EMBL" id="JANPWB010000010">
    <property type="protein sequence ID" value="KAJ1135723.1"/>
    <property type="molecule type" value="Genomic_DNA"/>
</dbReference>
<evidence type="ECO:0000256" key="1">
    <source>
        <dbReference type="SAM" id="MobiDB-lite"/>
    </source>
</evidence>
<dbReference type="Proteomes" id="UP001066276">
    <property type="component" value="Chromosome 6"/>
</dbReference>
<reference evidence="2" key="1">
    <citation type="journal article" date="2022" name="bioRxiv">
        <title>Sequencing and chromosome-scale assembly of the giantPleurodeles waltlgenome.</title>
        <authorList>
            <person name="Brown T."/>
            <person name="Elewa A."/>
            <person name="Iarovenko S."/>
            <person name="Subramanian E."/>
            <person name="Araus A.J."/>
            <person name="Petzold A."/>
            <person name="Susuki M."/>
            <person name="Suzuki K.-i.T."/>
            <person name="Hayashi T."/>
            <person name="Toyoda A."/>
            <person name="Oliveira C."/>
            <person name="Osipova E."/>
            <person name="Leigh N.D."/>
            <person name="Simon A."/>
            <person name="Yun M.H."/>
        </authorList>
    </citation>
    <scope>NUCLEOTIDE SEQUENCE</scope>
    <source>
        <strain evidence="2">20211129_DDA</strain>
        <tissue evidence="2">Liver</tissue>
    </source>
</reference>
<comment type="caution">
    <text evidence="2">The sequence shown here is derived from an EMBL/GenBank/DDBJ whole genome shotgun (WGS) entry which is preliminary data.</text>
</comment>
<feature type="compositionally biased region" description="Polar residues" evidence="1">
    <location>
        <begin position="154"/>
        <end position="181"/>
    </location>
</feature>
<keyword evidence="3" id="KW-1185">Reference proteome</keyword>
<feature type="compositionally biased region" description="Basic and acidic residues" evidence="1">
    <location>
        <begin position="183"/>
        <end position="196"/>
    </location>
</feature>
<gene>
    <name evidence="2" type="ORF">NDU88_002158</name>
</gene>
<feature type="compositionally biased region" description="Polar residues" evidence="1">
    <location>
        <begin position="38"/>
        <end position="50"/>
    </location>
</feature>
<dbReference type="PROSITE" id="PS51257">
    <property type="entry name" value="PROKAR_LIPOPROTEIN"/>
    <property type="match status" value="1"/>
</dbReference>
<dbReference type="AlphaFoldDB" id="A0AAV7QAW1"/>
<evidence type="ECO:0000313" key="2">
    <source>
        <dbReference type="EMBL" id="KAJ1135723.1"/>
    </source>
</evidence>
<feature type="compositionally biased region" description="Basic and acidic residues" evidence="1">
    <location>
        <begin position="64"/>
        <end position="98"/>
    </location>
</feature>